<feature type="region of interest" description="Disordered" evidence="1">
    <location>
        <begin position="1"/>
        <end position="73"/>
    </location>
</feature>
<keyword evidence="3" id="KW-1185">Reference proteome</keyword>
<evidence type="ECO:0000313" key="2">
    <source>
        <dbReference type="EMBL" id="VDM31393.1"/>
    </source>
</evidence>
<sequence length="195" mass="21130">MNRPKSRSKRSRVSLVRSESCRSDVDLSDDNSSLHISVRSGSNSPANDVKPPLTVDETGTLSDTNTDVLPTGEINKLRIRNGFKLDQCQSPHKDRHDESKSIAPEVSVSLETDSNGPANNQSTNLSKTTKLHKSASASSDLPESSLELSSLTKNRTQDVNLPPFEESIIEGFSIMAFNTASDLEVGFSILASLLT</sequence>
<dbReference type="WBParaSite" id="TTAC_0000709301-mRNA-1">
    <property type="protein sequence ID" value="TTAC_0000709301-mRNA-1"/>
    <property type="gene ID" value="TTAC_0000709301"/>
</dbReference>
<feature type="region of interest" description="Disordered" evidence="1">
    <location>
        <begin position="110"/>
        <end position="149"/>
    </location>
</feature>
<feature type="compositionally biased region" description="Polar residues" evidence="1">
    <location>
        <begin position="110"/>
        <end position="128"/>
    </location>
</feature>
<gene>
    <name evidence="2" type="ORF">TTAC_LOCUS7078</name>
</gene>
<accession>A0A0R3X1K2</accession>
<feature type="compositionally biased region" description="Polar residues" evidence="1">
    <location>
        <begin position="57"/>
        <end position="68"/>
    </location>
</feature>
<evidence type="ECO:0000313" key="4">
    <source>
        <dbReference type="WBParaSite" id="TTAC_0000709301-mRNA-1"/>
    </source>
</evidence>
<evidence type="ECO:0000256" key="1">
    <source>
        <dbReference type="SAM" id="MobiDB-lite"/>
    </source>
</evidence>
<protein>
    <submittedName>
        <fullName evidence="4">Homeodomain GLABROUS 2</fullName>
    </submittedName>
</protein>
<organism evidence="4">
    <name type="scientific">Hydatigena taeniaeformis</name>
    <name type="common">Feline tapeworm</name>
    <name type="synonym">Taenia taeniaeformis</name>
    <dbReference type="NCBI Taxonomy" id="6205"/>
    <lineage>
        <taxon>Eukaryota</taxon>
        <taxon>Metazoa</taxon>
        <taxon>Spiralia</taxon>
        <taxon>Lophotrochozoa</taxon>
        <taxon>Platyhelminthes</taxon>
        <taxon>Cestoda</taxon>
        <taxon>Eucestoda</taxon>
        <taxon>Cyclophyllidea</taxon>
        <taxon>Taeniidae</taxon>
        <taxon>Hydatigera</taxon>
    </lineage>
</organism>
<dbReference type="Proteomes" id="UP000274429">
    <property type="component" value="Unassembled WGS sequence"/>
</dbReference>
<feature type="compositionally biased region" description="Low complexity" evidence="1">
    <location>
        <begin position="134"/>
        <end position="149"/>
    </location>
</feature>
<reference evidence="4" key="1">
    <citation type="submission" date="2017-02" db="UniProtKB">
        <authorList>
            <consortium name="WormBaseParasite"/>
        </authorList>
    </citation>
    <scope>IDENTIFICATION</scope>
</reference>
<dbReference type="OrthoDB" id="6279610at2759"/>
<evidence type="ECO:0000313" key="3">
    <source>
        <dbReference type="Proteomes" id="UP000274429"/>
    </source>
</evidence>
<proteinExistence type="predicted"/>
<dbReference type="AlphaFoldDB" id="A0A0R3X1K2"/>
<name>A0A0R3X1K2_HYDTA</name>
<feature type="compositionally biased region" description="Basic residues" evidence="1">
    <location>
        <begin position="1"/>
        <end position="12"/>
    </location>
</feature>
<dbReference type="EMBL" id="UYWX01020343">
    <property type="protein sequence ID" value="VDM31393.1"/>
    <property type="molecule type" value="Genomic_DNA"/>
</dbReference>
<reference evidence="2 3" key="2">
    <citation type="submission" date="2018-11" db="EMBL/GenBank/DDBJ databases">
        <authorList>
            <consortium name="Pathogen Informatics"/>
        </authorList>
    </citation>
    <scope>NUCLEOTIDE SEQUENCE [LARGE SCALE GENOMIC DNA]</scope>
</reference>